<dbReference type="SMART" id="SM00073">
    <property type="entry name" value="HPT"/>
    <property type="match status" value="1"/>
</dbReference>
<evidence type="ECO:0000256" key="1">
    <source>
        <dbReference type="ARBA" id="ARBA00000085"/>
    </source>
</evidence>
<dbReference type="EMBL" id="JAPFPW010000001">
    <property type="protein sequence ID" value="MCW7752419.1"/>
    <property type="molecule type" value="Genomic_DNA"/>
</dbReference>
<dbReference type="SMART" id="SM01231">
    <property type="entry name" value="H-kinase_dim"/>
    <property type="match status" value="1"/>
</dbReference>
<dbReference type="Pfam" id="PF00072">
    <property type="entry name" value="Response_reg"/>
    <property type="match status" value="1"/>
</dbReference>
<dbReference type="Pfam" id="PF02895">
    <property type="entry name" value="H-kinase_dim"/>
    <property type="match status" value="1"/>
</dbReference>
<feature type="domain" description="Histidine kinase" evidence="9">
    <location>
        <begin position="346"/>
        <end position="590"/>
    </location>
</feature>
<feature type="modified residue" description="Phosphohistidine" evidence="6">
    <location>
        <position position="50"/>
    </location>
</feature>
<feature type="domain" description="HPt" evidence="12">
    <location>
        <begin position="1"/>
        <end position="107"/>
    </location>
</feature>
<dbReference type="InterPro" id="IPR001789">
    <property type="entry name" value="Sig_transdc_resp-reg_receiver"/>
</dbReference>
<keyword evidence="3 7" id="KW-0597">Phosphoprotein</keyword>
<evidence type="ECO:0000256" key="2">
    <source>
        <dbReference type="ARBA" id="ARBA00012438"/>
    </source>
</evidence>
<dbReference type="Gene3D" id="3.30.565.10">
    <property type="entry name" value="Histidine kinase-like ATPase, C-terminal domain"/>
    <property type="match status" value="1"/>
</dbReference>
<dbReference type="PANTHER" id="PTHR43395">
    <property type="entry name" value="SENSOR HISTIDINE KINASE CHEA"/>
    <property type="match status" value="1"/>
</dbReference>
<comment type="catalytic activity">
    <reaction evidence="1">
        <text>ATP + protein L-histidine = ADP + protein N-phospho-L-histidine.</text>
        <dbReference type="EC" id="2.7.13.3"/>
    </reaction>
</comment>
<evidence type="ECO:0000313" key="13">
    <source>
        <dbReference type="EMBL" id="MCW7752419.1"/>
    </source>
</evidence>
<reference evidence="13 14" key="1">
    <citation type="submission" date="2022-11" db="EMBL/GenBank/DDBJ databases">
        <title>Desulfobotulus tamanensis H1 sp. nov. - anaerobic, alkaliphilic, sulphate reducing bacterium isolated from terrestrial mud volcano.</title>
        <authorList>
            <person name="Frolova A."/>
            <person name="Merkel A.Y."/>
            <person name="Slobodkin A.I."/>
        </authorList>
    </citation>
    <scope>NUCLEOTIDE SEQUENCE [LARGE SCALE GENOMIC DNA]</scope>
    <source>
        <strain evidence="13 14">H1</strain>
    </source>
</reference>
<evidence type="ECO:0000256" key="4">
    <source>
        <dbReference type="ARBA" id="ARBA00022679"/>
    </source>
</evidence>
<evidence type="ECO:0000256" key="7">
    <source>
        <dbReference type="PROSITE-ProRule" id="PRU00169"/>
    </source>
</evidence>
<sequence length="1080" mass="118541">MIFEDDETLRMYVEESLEHLSDIENDLLSIESQGADIDEDLVNNVFRAAHSIKGGAGFMGLGTIKDLSHNLENILGLVRSRELVPTAETISVLLQAFDRLRELIQEVETSNDVNIDPLLQALVAITEDSLPEAEKKTVGEKVHIQHPLGSAQLEASRFDLDQAFKHGKFLYLLEFDMLQDIQKKNKTPLDVITSLLNSGIILDSKINFEAVGTLEDELPGRIPFLVLFASIIEPDMASILVDLDPEYVHHISPEATQERLTVTDHPSKVVSKSPPAQEAHPATPARKQETSTKEMPPAAPARPAPPIPPPPTVPNVAPLQETADDGDDEGLDITRNDKQKVQASLRVNVNLLDTLMTLAGELVLSRNQLTQGISTSSSQAIEAAGQRIDMITSELQEAIMRTRMQPIANVFNKFTRVVRDLSKSLAKEINLKIEGKEVELDKTIIEAINDPLTHLVRNSVDHGIETSDIRQRSGKPRAGTIRLKAFHEAGQVNIEIEDDGKGLDPEAISRSALSKGLITEQDVQTMSAKEKINLIFLPGFSTAQQVTDVSGRGVGMDVVKTNLDRLGGIVDIDSKVGSGTIIRIKLPLTLAIIPSQIISVGRERYAIPQVNLNELLRIPAAQVKDRIEKVGKAAVVRLRGTLLPLLDLSEVLGLPKTYIDPETGEEKPDRRVNIADRRSPQLDSDQEKQSSKTEKSPRKQTDRRFRADSAINIAVVSTGTFRYGLVVDQLRDSEEIVVKPLGRHLKDCKGYAGATIMGDGRVALILDVASLAEMATLSSSGASKTLAHAEKELIESTQRQEDKASLLLFRNSEKEQFGVPLNLVERIERIKYTDIEYVGGKRVVQYRGGSLPLHELGEVANIQPLPEREQVEVIVFRFAGKEIGLMVSPPVDAVEATLNVDASTLKQPGIMGSMIIGGKTTLMVDIFEVVKTLNPEWFTGLSASPVMLGGEGKSLGGSKILFAEDSAFFRNQVTSFLKEDGYDVIVAEDGVEAFHLLEKHMDEVTLVLTDLEMPNMDGFELTRKIKGDVRFSHLTVIALTSLAGEGDILKGQAVGIDDYQIKLDREKLLISIRDCMASSV</sequence>
<dbReference type="Pfam" id="PF01627">
    <property type="entry name" value="Hpt"/>
    <property type="match status" value="1"/>
</dbReference>
<dbReference type="InterPro" id="IPR036890">
    <property type="entry name" value="HATPase_C_sf"/>
</dbReference>
<dbReference type="Gene3D" id="3.40.50.2300">
    <property type="match status" value="1"/>
</dbReference>
<keyword evidence="5" id="KW-0418">Kinase</keyword>
<dbReference type="CDD" id="cd16916">
    <property type="entry name" value="HATPase_CheA-like"/>
    <property type="match status" value="1"/>
</dbReference>
<evidence type="ECO:0000256" key="3">
    <source>
        <dbReference type="ARBA" id="ARBA00022553"/>
    </source>
</evidence>
<feature type="compositionally biased region" description="Acidic residues" evidence="8">
    <location>
        <begin position="322"/>
        <end position="331"/>
    </location>
</feature>
<dbReference type="SMART" id="SM00260">
    <property type="entry name" value="CheW"/>
    <property type="match status" value="2"/>
</dbReference>
<dbReference type="Gene3D" id="1.10.287.560">
    <property type="entry name" value="Histidine kinase CheA-like, homodimeric domain"/>
    <property type="match status" value="1"/>
</dbReference>
<dbReference type="SMART" id="SM00387">
    <property type="entry name" value="HATPase_c"/>
    <property type="match status" value="1"/>
</dbReference>
<dbReference type="InterPro" id="IPR036097">
    <property type="entry name" value="HisK_dim/P_sf"/>
</dbReference>
<feature type="region of interest" description="Disordered" evidence="8">
    <location>
        <begin position="658"/>
        <end position="703"/>
    </location>
</feature>
<feature type="compositionally biased region" description="Pro residues" evidence="8">
    <location>
        <begin position="297"/>
        <end position="313"/>
    </location>
</feature>
<name>A0ABT3N4P2_9BACT</name>
<dbReference type="InterPro" id="IPR003594">
    <property type="entry name" value="HATPase_dom"/>
</dbReference>
<dbReference type="InterPro" id="IPR036061">
    <property type="entry name" value="CheW-like_dom_sf"/>
</dbReference>
<dbReference type="PANTHER" id="PTHR43395:SF1">
    <property type="entry name" value="CHEMOTAXIS PROTEIN CHEA"/>
    <property type="match status" value="1"/>
</dbReference>
<dbReference type="Gene3D" id="1.20.120.160">
    <property type="entry name" value="HPT domain"/>
    <property type="match status" value="1"/>
</dbReference>
<dbReference type="InterPro" id="IPR037006">
    <property type="entry name" value="CheA-like_homodim_sf"/>
</dbReference>
<dbReference type="SUPFAM" id="SSF52172">
    <property type="entry name" value="CheY-like"/>
    <property type="match status" value="1"/>
</dbReference>
<feature type="domain" description="CheW-like" evidence="11">
    <location>
        <begin position="803"/>
        <end position="935"/>
    </location>
</feature>
<dbReference type="InterPro" id="IPR011006">
    <property type="entry name" value="CheY-like_superfamily"/>
</dbReference>
<dbReference type="EC" id="2.7.13.3" evidence="2"/>
<protein>
    <recommendedName>
        <fullName evidence="2">histidine kinase</fullName>
        <ecNumber evidence="2">2.7.13.3</ecNumber>
    </recommendedName>
</protein>
<comment type="caution">
    <text evidence="13">The sequence shown here is derived from an EMBL/GenBank/DDBJ whole genome shotgun (WGS) entry which is preliminary data.</text>
</comment>
<dbReference type="InterPro" id="IPR008207">
    <property type="entry name" value="Sig_transdc_His_kin_Hpt_dom"/>
</dbReference>
<dbReference type="Pfam" id="PF01584">
    <property type="entry name" value="CheW"/>
    <property type="match status" value="3"/>
</dbReference>
<feature type="domain" description="CheW-like" evidence="11">
    <location>
        <begin position="592"/>
        <end position="777"/>
    </location>
</feature>
<evidence type="ECO:0000259" key="12">
    <source>
        <dbReference type="PROSITE" id="PS50894"/>
    </source>
</evidence>
<dbReference type="Pfam" id="PF02518">
    <property type="entry name" value="HATPase_c"/>
    <property type="match status" value="1"/>
</dbReference>
<feature type="compositionally biased region" description="Basic and acidic residues" evidence="8">
    <location>
        <begin position="664"/>
        <end position="703"/>
    </location>
</feature>
<dbReference type="Gene3D" id="2.40.50.180">
    <property type="entry name" value="CheA-289, Domain 4"/>
    <property type="match status" value="1"/>
</dbReference>
<dbReference type="InterPro" id="IPR002545">
    <property type="entry name" value="CheW-lke_dom"/>
</dbReference>
<dbReference type="InterPro" id="IPR004105">
    <property type="entry name" value="CheA-like_dim"/>
</dbReference>
<gene>
    <name evidence="13" type="ORF">OOT00_00275</name>
</gene>
<evidence type="ECO:0000259" key="10">
    <source>
        <dbReference type="PROSITE" id="PS50110"/>
    </source>
</evidence>
<dbReference type="SUPFAM" id="SSF55874">
    <property type="entry name" value="ATPase domain of HSP90 chaperone/DNA topoisomerase II/histidine kinase"/>
    <property type="match status" value="1"/>
</dbReference>
<dbReference type="SUPFAM" id="SSF50341">
    <property type="entry name" value="CheW-like"/>
    <property type="match status" value="3"/>
</dbReference>
<dbReference type="CDD" id="cd00088">
    <property type="entry name" value="HPT"/>
    <property type="match status" value="1"/>
</dbReference>
<dbReference type="InterPro" id="IPR005467">
    <property type="entry name" value="His_kinase_dom"/>
</dbReference>
<dbReference type="SUPFAM" id="SSF47384">
    <property type="entry name" value="Homodimeric domain of signal transducing histidine kinase"/>
    <property type="match status" value="1"/>
</dbReference>
<dbReference type="Proteomes" id="UP001209681">
    <property type="component" value="Unassembled WGS sequence"/>
</dbReference>
<dbReference type="RefSeq" id="WP_265423291.1">
    <property type="nucleotide sequence ID" value="NZ_JAPFPW010000001.1"/>
</dbReference>
<feature type="region of interest" description="Disordered" evidence="8">
    <location>
        <begin position="254"/>
        <end position="337"/>
    </location>
</feature>
<feature type="modified residue" description="4-aspartylphosphate" evidence="7">
    <location>
        <position position="1010"/>
    </location>
</feature>
<feature type="domain" description="Response regulatory" evidence="10">
    <location>
        <begin position="959"/>
        <end position="1077"/>
    </location>
</feature>
<evidence type="ECO:0000256" key="5">
    <source>
        <dbReference type="ARBA" id="ARBA00022777"/>
    </source>
</evidence>
<dbReference type="InterPro" id="IPR004358">
    <property type="entry name" value="Sig_transdc_His_kin-like_C"/>
</dbReference>
<organism evidence="13 14">
    <name type="scientific">Desulfobotulus pelophilus</name>
    <dbReference type="NCBI Taxonomy" id="2823377"/>
    <lineage>
        <taxon>Bacteria</taxon>
        <taxon>Pseudomonadati</taxon>
        <taxon>Thermodesulfobacteriota</taxon>
        <taxon>Desulfobacteria</taxon>
        <taxon>Desulfobacterales</taxon>
        <taxon>Desulfobacteraceae</taxon>
        <taxon>Desulfobotulus</taxon>
    </lineage>
</organism>
<dbReference type="PRINTS" id="PR00344">
    <property type="entry name" value="BCTRLSENSOR"/>
</dbReference>
<evidence type="ECO:0000256" key="6">
    <source>
        <dbReference type="PROSITE-ProRule" id="PRU00110"/>
    </source>
</evidence>
<evidence type="ECO:0000256" key="8">
    <source>
        <dbReference type="SAM" id="MobiDB-lite"/>
    </source>
</evidence>
<evidence type="ECO:0000259" key="11">
    <source>
        <dbReference type="PROSITE" id="PS50851"/>
    </source>
</evidence>
<keyword evidence="4" id="KW-0808">Transferase</keyword>
<proteinExistence type="predicted"/>
<evidence type="ECO:0000313" key="14">
    <source>
        <dbReference type="Proteomes" id="UP001209681"/>
    </source>
</evidence>
<dbReference type="PROSITE" id="PS50110">
    <property type="entry name" value="RESPONSE_REGULATORY"/>
    <property type="match status" value="1"/>
</dbReference>
<dbReference type="SMART" id="SM00448">
    <property type="entry name" value="REC"/>
    <property type="match status" value="1"/>
</dbReference>
<keyword evidence="14" id="KW-1185">Reference proteome</keyword>
<dbReference type="PROSITE" id="PS50109">
    <property type="entry name" value="HIS_KIN"/>
    <property type="match status" value="1"/>
</dbReference>
<dbReference type="InterPro" id="IPR036641">
    <property type="entry name" value="HPT_dom_sf"/>
</dbReference>
<accession>A0ABT3N4P2</accession>
<dbReference type="Gene3D" id="2.30.30.40">
    <property type="entry name" value="SH3 Domains"/>
    <property type="match status" value="1"/>
</dbReference>
<dbReference type="InterPro" id="IPR051315">
    <property type="entry name" value="Bact_Chemotaxis_CheA"/>
</dbReference>
<evidence type="ECO:0000259" key="9">
    <source>
        <dbReference type="PROSITE" id="PS50109"/>
    </source>
</evidence>
<dbReference type="PROSITE" id="PS50851">
    <property type="entry name" value="CHEW"/>
    <property type="match status" value="2"/>
</dbReference>
<dbReference type="SUPFAM" id="SSF47226">
    <property type="entry name" value="Histidine-containing phosphotransfer domain, HPT domain"/>
    <property type="match status" value="1"/>
</dbReference>
<dbReference type="PROSITE" id="PS50894">
    <property type="entry name" value="HPT"/>
    <property type="match status" value="1"/>
</dbReference>